<dbReference type="AlphaFoldDB" id="A0A0G4MBD3"/>
<evidence type="ECO:0000313" key="3">
    <source>
        <dbReference type="EMBL" id="CRK48521.1"/>
    </source>
</evidence>
<dbReference type="EMBL" id="CVQI01037606">
    <property type="protein sequence ID" value="CRK48521.1"/>
    <property type="molecule type" value="Genomic_DNA"/>
</dbReference>
<sequence length="73" mass="7998">MKLLFVTSLFLAAATALPTNGKSPRPQTLCLPPPSKDDLVARLCVADLQSPCCTASRHQHSSYCLRLKKIELM</sequence>
<dbReference type="Proteomes" id="UP000044602">
    <property type="component" value="Unassembled WGS sequence"/>
</dbReference>
<reference evidence="4 5" key="1">
    <citation type="submission" date="2015-05" db="EMBL/GenBank/DDBJ databases">
        <authorList>
            <person name="Fogelqvist Johan"/>
        </authorList>
    </citation>
    <scope>NUCLEOTIDE SEQUENCE [LARGE SCALE GENOMIC DNA]</scope>
    <source>
        <strain evidence="2">VL1</strain>
        <strain evidence="3">VL2</strain>
    </source>
</reference>
<keyword evidence="1" id="KW-0732">Signal</keyword>
<evidence type="ECO:0008006" key="6">
    <source>
        <dbReference type="Google" id="ProtNLM"/>
    </source>
</evidence>
<dbReference type="Proteomes" id="UP000045706">
    <property type="component" value="Unassembled WGS sequence"/>
</dbReference>
<proteinExistence type="predicted"/>
<name>A0A0G4MBD3_VERLO</name>
<evidence type="ECO:0000256" key="1">
    <source>
        <dbReference type="SAM" id="SignalP"/>
    </source>
</evidence>
<gene>
    <name evidence="2" type="ORF">BN1708_005439</name>
    <name evidence="3" type="ORF">BN1723_008061</name>
</gene>
<keyword evidence="4" id="KW-1185">Reference proteome</keyword>
<accession>A0A0G4MBD3</accession>
<feature type="chain" id="PRO_5010420014" description="Hydrophobin" evidence="1">
    <location>
        <begin position="17"/>
        <end position="73"/>
    </location>
</feature>
<dbReference type="EMBL" id="CVQH01021751">
    <property type="protein sequence ID" value="CRK31436.1"/>
    <property type="molecule type" value="Genomic_DNA"/>
</dbReference>
<protein>
    <recommendedName>
        <fullName evidence="6">Hydrophobin</fullName>
    </recommendedName>
</protein>
<evidence type="ECO:0000313" key="4">
    <source>
        <dbReference type="Proteomes" id="UP000044602"/>
    </source>
</evidence>
<evidence type="ECO:0000313" key="5">
    <source>
        <dbReference type="Proteomes" id="UP000045706"/>
    </source>
</evidence>
<feature type="signal peptide" evidence="1">
    <location>
        <begin position="1"/>
        <end position="16"/>
    </location>
</feature>
<organism evidence="2 4">
    <name type="scientific">Verticillium longisporum</name>
    <name type="common">Verticillium dahliae var. longisporum</name>
    <dbReference type="NCBI Taxonomy" id="100787"/>
    <lineage>
        <taxon>Eukaryota</taxon>
        <taxon>Fungi</taxon>
        <taxon>Dikarya</taxon>
        <taxon>Ascomycota</taxon>
        <taxon>Pezizomycotina</taxon>
        <taxon>Sordariomycetes</taxon>
        <taxon>Hypocreomycetidae</taxon>
        <taxon>Glomerellales</taxon>
        <taxon>Plectosphaerellaceae</taxon>
        <taxon>Verticillium</taxon>
    </lineage>
</organism>
<evidence type="ECO:0000313" key="2">
    <source>
        <dbReference type="EMBL" id="CRK31436.1"/>
    </source>
</evidence>